<dbReference type="Gene3D" id="1.20.58.320">
    <property type="entry name" value="TPR-like"/>
    <property type="match status" value="1"/>
</dbReference>
<dbReference type="HOGENOM" id="CLU_065010_2_0_3"/>
<dbReference type="PATRIC" id="fig|1173027.3.peg.4151"/>
<dbReference type="STRING" id="1173027.Mic7113_3770"/>
<dbReference type="InterPro" id="IPR010323">
    <property type="entry name" value="DUF924"/>
</dbReference>
<dbReference type="AlphaFoldDB" id="K9WH06"/>
<keyword evidence="2" id="KW-1185">Reference proteome</keyword>
<organism evidence="1 2">
    <name type="scientific">Allocoleopsis franciscana PCC 7113</name>
    <dbReference type="NCBI Taxonomy" id="1173027"/>
    <lineage>
        <taxon>Bacteria</taxon>
        <taxon>Bacillati</taxon>
        <taxon>Cyanobacteriota</taxon>
        <taxon>Cyanophyceae</taxon>
        <taxon>Coleofasciculales</taxon>
        <taxon>Coleofasciculaceae</taxon>
        <taxon>Allocoleopsis</taxon>
        <taxon>Allocoleopsis franciscana</taxon>
    </lineage>
</organism>
<dbReference type="OrthoDB" id="7593450at2"/>
<dbReference type="PANTHER" id="PTHR23004">
    <property type="entry name" value="DOUBLECORTIN DOMAIN CONTAINING 2"/>
    <property type="match status" value="1"/>
</dbReference>
<evidence type="ECO:0000313" key="1">
    <source>
        <dbReference type="EMBL" id="AFZ19488.1"/>
    </source>
</evidence>
<reference evidence="1 2" key="1">
    <citation type="submission" date="2012-06" db="EMBL/GenBank/DDBJ databases">
        <title>Finished chromosome of genome of Microcoleus sp. PCC 7113.</title>
        <authorList>
            <consortium name="US DOE Joint Genome Institute"/>
            <person name="Gugger M."/>
            <person name="Coursin T."/>
            <person name="Rippka R."/>
            <person name="Tandeau De Marsac N."/>
            <person name="Huntemann M."/>
            <person name="Wei C.-L."/>
            <person name="Han J."/>
            <person name="Detter J.C."/>
            <person name="Han C."/>
            <person name="Tapia R."/>
            <person name="Chen A."/>
            <person name="Kyrpides N."/>
            <person name="Mavromatis K."/>
            <person name="Markowitz V."/>
            <person name="Szeto E."/>
            <person name="Ivanova N."/>
            <person name="Pagani I."/>
            <person name="Pati A."/>
            <person name="Goodwin L."/>
            <person name="Nordberg H.P."/>
            <person name="Cantor M.N."/>
            <person name="Hua S.X."/>
            <person name="Woyke T."/>
            <person name="Kerfeld C.A."/>
        </authorList>
    </citation>
    <scope>NUCLEOTIDE SEQUENCE [LARGE SCALE GENOMIC DNA]</scope>
    <source>
        <strain evidence="1 2">PCC 7113</strain>
    </source>
</reference>
<dbReference type="KEGG" id="mic:Mic7113_3770"/>
<dbReference type="PANTHER" id="PTHR23004:SF7">
    <property type="entry name" value="DUF924-DOMAIN-CONTAINING PROTEIN"/>
    <property type="match status" value="1"/>
</dbReference>
<evidence type="ECO:0008006" key="3">
    <source>
        <dbReference type="Google" id="ProtNLM"/>
    </source>
</evidence>
<protein>
    <recommendedName>
        <fullName evidence="3">DUF924 domain-containing protein</fullName>
    </recommendedName>
</protein>
<dbReference type="Gene3D" id="1.25.40.10">
    <property type="entry name" value="Tetratricopeptide repeat domain"/>
    <property type="match status" value="1"/>
</dbReference>
<evidence type="ECO:0000313" key="2">
    <source>
        <dbReference type="Proteomes" id="UP000010471"/>
    </source>
</evidence>
<dbReference type="EMBL" id="CP003630">
    <property type="protein sequence ID" value="AFZ19488.1"/>
    <property type="molecule type" value="Genomic_DNA"/>
</dbReference>
<dbReference type="SUPFAM" id="SSF48452">
    <property type="entry name" value="TPR-like"/>
    <property type="match status" value="1"/>
</dbReference>
<dbReference type="InterPro" id="IPR011990">
    <property type="entry name" value="TPR-like_helical_dom_sf"/>
</dbReference>
<dbReference type="Proteomes" id="UP000010471">
    <property type="component" value="Chromosome"/>
</dbReference>
<sequence length="193" mass="22330">MHLLPAPEILDFWFGQPDEDGYGKSRKIWFIKNPEFDEEVRSRFLPTYQQAAAGELDSWKASPHTCLALILLLDQFPRNLFRGQPQAFATDSLALAYAQHAVANGFDQELLPIQRQFIYLPFEHSENLAHQHQCLELFSTLKDEPECVSGIDYAHRHFQVIERFGRFPHRNQILGRETTPEEGEFLKQPGSSF</sequence>
<dbReference type="Pfam" id="PF06041">
    <property type="entry name" value="DUF924"/>
    <property type="match status" value="1"/>
</dbReference>
<dbReference type="eggNOG" id="COG3803">
    <property type="taxonomic scope" value="Bacteria"/>
</dbReference>
<name>K9WH06_9CYAN</name>
<accession>K9WH06</accession>
<gene>
    <name evidence="1" type="ORF">Mic7113_3770</name>
</gene>
<proteinExistence type="predicted"/>